<gene>
    <name evidence="2" type="ORF">SAMN05216548_11529</name>
</gene>
<evidence type="ECO:0000259" key="1">
    <source>
        <dbReference type="Pfam" id="PF13619"/>
    </source>
</evidence>
<dbReference type="EMBL" id="FOFG01000015">
    <property type="protein sequence ID" value="SER31963.1"/>
    <property type="molecule type" value="Genomic_DNA"/>
</dbReference>
<reference evidence="2 3" key="1">
    <citation type="submission" date="2016-10" db="EMBL/GenBank/DDBJ databases">
        <authorList>
            <person name="de Groot N.N."/>
        </authorList>
    </citation>
    <scope>NUCLEOTIDE SEQUENCE [LARGE SCALE GENOMIC DNA]</scope>
    <source>
        <strain evidence="2 3">A52C2</strain>
    </source>
</reference>
<organism evidence="2 3">
    <name type="scientific">Faunimonas pinastri</name>
    <dbReference type="NCBI Taxonomy" id="1855383"/>
    <lineage>
        <taxon>Bacteria</taxon>
        <taxon>Pseudomonadati</taxon>
        <taxon>Pseudomonadota</taxon>
        <taxon>Alphaproteobacteria</taxon>
        <taxon>Hyphomicrobiales</taxon>
        <taxon>Afifellaceae</taxon>
        <taxon>Faunimonas</taxon>
    </lineage>
</organism>
<protein>
    <submittedName>
        <fullName evidence="2">KTSC domain-containing protein</fullName>
    </submittedName>
</protein>
<evidence type="ECO:0000313" key="3">
    <source>
        <dbReference type="Proteomes" id="UP000199647"/>
    </source>
</evidence>
<sequence>MSELMDPVDSTAVDAIGYDKNKHELYVLFRGSQKAYTYFDVPPEEYEDLKTAESVGNYVNANIKPNYDYRPGGPL</sequence>
<dbReference type="AlphaFoldDB" id="A0A1H9N994"/>
<accession>A0A1H9N994</accession>
<dbReference type="STRING" id="1855383.SAMN05216548_11529"/>
<dbReference type="Proteomes" id="UP000199647">
    <property type="component" value="Unassembled WGS sequence"/>
</dbReference>
<dbReference type="OrthoDB" id="8450910at2"/>
<evidence type="ECO:0000313" key="2">
    <source>
        <dbReference type="EMBL" id="SER31963.1"/>
    </source>
</evidence>
<proteinExistence type="predicted"/>
<keyword evidence="3" id="KW-1185">Reference proteome</keyword>
<name>A0A1H9N994_9HYPH</name>
<feature type="domain" description="KTSC" evidence="1">
    <location>
        <begin position="10"/>
        <end position="67"/>
    </location>
</feature>
<dbReference type="Pfam" id="PF13619">
    <property type="entry name" value="KTSC"/>
    <property type="match status" value="1"/>
</dbReference>
<dbReference type="InterPro" id="IPR025309">
    <property type="entry name" value="KTSC_dom"/>
</dbReference>
<dbReference type="RefSeq" id="WP_092498735.1">
    <property type="nucleotide sequence ID" value="NZ_FOFG01000015.1"/>
</dbReference>